<evidence type="ECO:0000256" key="14">
    <source>
        <dbReference type="PIRNR" id="PIRNR028980"/>
    </source>
</evidence>
<dbReference type="OrthoDB" id="62560at2759"/>
<dbReference type="InterPro" id="IPR025845">
    <property type="entry name" value="Thg1_C_dom"/>
</dbReference>
<evidence type="ECO:0000256" key="15">
    <source>
        <dbReference type="PIRSR" id="PIRSR028980-1"/>
    </source>
</evidence>
<dbReference type="EMBL" id="BLAL01000285">
    <property type="protein sequence ID" value="GET00158.1"/>
    <property type="molecule type" value="Genomic_DNA"/>
</dbReference>
<dbReference type="GO" id="GO:0008193">
    <property type="term" value="F:tRNA guanylyltransferase activity"/>
    <property type="evidence" value="ECO:0007669"/>
    <property type="project" value="UniProtKB-UniRule"/>
</dbReference>
<evidence type="ECO:0000256" key="16">
    <source>
        <dbReference type="PIRSR" id="PIRSR028980-2"/>
    </source>
</evidence>
<evidence type="ECO:0000256" key="1">
    <source>
        <dbReference type="ARBA" id="ARBA00002939"/>
    </source>
</evidence>
<evidence type="ECO:0000256" key="7">
    <source>
        <dbReference type="ARBA" id="ARBA00022695"/>
    </source>
</evidence>
<evidence type="ECO:0000313" key="20">
    <source>
        <dbReference type="Proteomes" id="UP000615446"/>
    </source>
</evidence>
<evidence type="ECO:0000256" key="12">
    <source>
        <dbReference type="ARBA" id="ARBA00032480"/>
    </source>
</evidence>
<dbReference type="PIRSF" id="PIRSF028980">
    <property type="entry name" value="tRNAHis_guanylyltransferase"/>
    <property type="match status" value="1"/>
</dbReference>
<dbReference type="InterPro" id="IPR038469">
    <property type="entry name" value="tRNAHis_GuaTrfase_Thg1_sf"/>
</dbReference>
<organism evidence="19 20">
    <name type="scientific">Rhizophagus clarus</name>
    <dbReference type="NCBI Taxonomy" id="94130"/>
    <lineage>
        <taxon>Eukaryota</taxon>
        <taxon>Fungi</taxon>
        <taxon>Fungi incertae sedis</taxon>
        <taxon>Mucoromycota</taxon>
        <taxon>Glomeromycotina</taxon>
        <taxon>Glomeromycetes</taxon>
        <taxon>Glomerales</taxon>
        <taxon>Glomeraceae</taxon>
        <taxon>Rhizophagus</taxon>
    </lineage>
</organism>
<comment type="catalytic activity">
    <reaction evidence="13 14">
        <text>a 5'-end ribonucleotide-tRNA(His) + GTP + ATP + H2O = a 5'-end phospho-guanosine-ribonucleotide-tRNA(His) + AMP + 2 diphosphate + H(+)</text>
        <dbReference type="Rhea" id="RHEA:54564"/>
        <dbReference type="Rhea" id="RHEA-COMP:14193"/>
        <dbReference type="Rhea" id="RHEA-COMP:14917"/>
        <dbReference type="ChEBI" id="CHEBI:15377"/>
        <dbReference type="ChEBI" id="CHEBI:15378"/>
        <dbReference type="ChEBI" id="CHEBI:30616"/>
        <dbReference type="ChEBI" id="CHEBI:33019"/>
        <dbReference type="ChEBI" id="CHEBI:37565"/>
        <dbReference type="ChEBI" id="CHEBI:138282"/>
        <dbReference type="ChEBI" id="CHEBI:141847"/>
        <dbReference type="ChEBI" id="CHEBI:456215"/>
        <dbReference type="EC" id="2.7.7.79"/>
    </reaction>
</comment>
<dbReference type="FunFam" id="3.30.70.3000:FF:000001">
    <property type="entry name" value="tRNA(His) guanylyltransferase"/>
    <property type="match status" value="1"/>
</dbReference>
<keyword evidence="11 14" id="KW-0342">GTP-binding</keyword>
<keyword evidence="5 14" id="KW-0808">Transferase</keyword>
<protein>
    <recommendedName>
        <fullName evidence="4 14">tRNA(His) guanylyltransferase</fullName>
        <ecNumber evidence="3 14">2.7.7.79</ecNumber>
    </recommendedName>
    <alternativeName>
        <fullName evidence="12 14">tRNA-histidine guanylyltransferase</fullName>
    </alternativeName>
</protein>
<dbReference type="Gene3D" id="3.30.70.3000">
    <property type="match status" value="1"/>
</dbReference>
<dbReference type="Proteomes" id="UP000615446">
    <property type="component" value="Unassembled WGS sequence"/>
</dbReference>
<keyword evidence="9 14" id="KW-0547">Nucleotide-binding</keyword>
<evidence type="ECO:0000256" key="10">
    <source>
        <dbReference type="ARBA" id="ARBA00022842"/>
    </source>
</evidence>
<evidence type="ECO:0000259" key="17">
    <source>
        <dbReference type="Pfam" id="PF04446"/>
    </source>
</evidence>
<evidence type="ECO:0000313" key="19">
    <source>
        <dbReference type="EMBL" id="GET00158.1"/>
    </source>
</evidence>
<dbReference type="GO" id="GO:0006400">
    <property type="term" value="P:tRNA modification"/>
    <property type="evidence" value="ECO:0007669"/>
    <property type="project" value="UniProtKB-UniRule"/>
</dbReference>
<proteinExistence type="inferred from homology"/>
<keyword evidence="6 14" id="KW-0819">tRNA processing</keyword>
<keyword evidence="10 14" id="KW-0460">Magnesium</keyword>
<feature type="binding site" evidence="15">
    <location>
        <begin position="66"/>
        <end position="67"/>
    </location>
    <ligand>
        <name>GTP</name>
        <dbReference type="ChEBI" id="CHEBI:37565"/>
    </ligand>
</feature>
<dbReference type="GO" id="GO:0005525">
    <property type="term" value="F:GTP binding"/>
    <property type="evidence" value="ECO:0007669"/>
    <property type="project" value="UniProtKB-UniRule"/>
</dbReference>
<evidence type="ECO:0000256" key="8">
    <source>
        <dbReference type="ARBA" id="ARBA00022723"/>
    </source>
</evidence>
<comment type="function">
    <text evidence="1 14">Adds a GMP to the 5'-end of tRNA(His) after transcription and RNase P cleavage.</text>
</comment>
<evidence type="ECO:0000256" key="5">
    <source>
        <dbReference type="ARBA" id="ARBA00022679"/>
    </source>
</evidence>
<feature type="binding site" evidence="16">
    <location>
        <position position="21"/>
    </location>
    <ligand>
        <name>Mg(2+)</name>
        <dbReference type="ChEBI" id="CHEBI:18420"/>
        <label>1</label>
        <note>catalytic</note>
    </ligand>
</feature>
<evidence type="ECO:0000256" key="13">
    <source>
        <dbReference type="ARBA" id="ARBA00047281"/>
    </source>
</evidence>
<dbReference type="EC" id="2.7.7.79" evidence="3 14"/>
<comment type="cofactor">
    <cofactor evidence="16">
        <name>Mg(2+)</name>
        <dbReference type="ChEBI" id="CHEBI:18420"/>
    </cofactor>
    <text evidence="16">Binds 2 magnesium ions per subunit.</text>
</comment>
<evidence type="ECO:0000256" key="2">
    <source>
        <dbReference type="ARBA" id="ARBA00010113"/>
    </source>
</evidence>
<dbReference type="PANTHER" id="PTHR12729:SF6">
    <property type="entry name" value="TRNA(HIS) GUANYLYLTRANSFERASE-RELATED"/>
    <property type="match status" value="1"/>
</dbReference>
<dbReference type="InterPro" id="IPR007537">
    <property type="entry name" value="tRNAHis_GuaTrfase_Thg1"/>
</dbReference>
<gene>
    <name evidence="19" type="ORF">RCL2_002663000</name>
</gene>
<dbReference type="InterPro" id="IPR024956">
    <property type="entry name" value="tRNAHis_GuaTrfase_cat"/>
</dbReference>
<dbReference type="Pfam" id="PF04446">
    <property type="entry name" value="Thg1"/>
    <property type="match status" value="1"/>
</dbReference>
<dbReference type="PANTHER" id="PTHR12729">
    <property type="entry name" value="TRNA(HIS) GUANYLYLTRANSFERASE-RELATED"/>
    <property type="match status" value="1"/>
</dbReference>
<evidence type="ECO:0000256" key="3">
    <source>
        <dbReference type="ARBA" id="ARBA00012511"/>
    </source>
</evidence>
<dbReference type="AlphaFoldDB" id="A0A8H3M7G1"/>
<dbReference type="GO" id="GO:0000287">
    <property type="term" value="F:magnesium ion binding"/>
    <property type="evidence" value="ECO:0007669"/>
    <property type="project" value="UniProtKB-UniRule"/>
</dbReference>
<dbReference type="Pfam" id="PF14413">
    <property type="entry name" value="Thg1C"/>
    <property type="match status" value="1"/>
</dbReference>
<keyword evidence="8 14" id="KW-0479">Metal-binding</keyword>
<accession>A0A8H3M7G1</accession>
<evidence type="ECO:0000259" key="18">
    <source>
        <dbReference type="Pfam" id="PF14413"/>
    </source>
</evidence>
<reference evidence="19" key="1">
    <citation type="submission" date="2019-10" db="EMBL/GenBank/DDBJ databases">
        <title>Conservation and host-specific expression of non-tandemly repeated heterogenous ribosome RNA gene in arbuscular mycorrhizal fungi.</title>
        <authorList>
            <person name="Maeda T."/>
            <person name="Kobayashi Y."/>
            <person name="Nakagawa T."/>
            <person name="Ezawa T."/>
            <person name="Yamaguchi K."/>
            <person name="Bino T."/>
            <person name="Nishimoto Y."/>
            <person name="Shigenobu S."/>
            <person name="Kawaguchi M."/>
        </authorList>
    </citation>
    <scope>NUCLEOTIDE SEQUENCE</scope>
    <source>
        <strain evidence="19">HR1</strain>
    </source>
</reference>
<evidence type="ECO:0000256" key="4">
    <source>
        <dbReference type="ARBA" id="ARBA00015443"/>
    </source>
</evidence>
<sequence length="272" mass="32218">MMKSLTAERLSWCWLWQNRNGRSFHKFSERHQFEKPNDRRALDLMNKCAETVMSEIHDIILAYGQSDEFSFVLKKECDLYCRREAKILSTIVSLFTSNYVFLWKTYFTDKELQYPPSFDGRVVQYPSDNNLRDYLSWRQADCHINNLYNTCFWALVHSGETETEAENTLRGTLSSDKNELLHSSFNINYNNIPEIYRKGSVLIKQEIDFKTFNLKGIEVVRKKKVVTILHVDIIQNKFWKEHPELNLINFDNNLYHYILGATGVLFLSDLRL</sequence>
<feature type="binding site" evidence="16">
    <location>
        <position position="67"/>
    </location>
    <ligand>
        <name>Mg(2+)</name>
        <dbReference type="ChEBI" id="CHEBI:18420"/>
        <label>2</label>
        <note>catalytic</note>
    </ligand>
</feature>
<evidence type="ECO:0000256" key="9">
    <source>
        <dbReference type="ARBA" id="ARBA00022741"/>
    </source>
</evidence>
<keyword evidence="7 14" id="KW-0548">Nucleotidyltransferase</keyword>
<feature type="binding site" evidence="16">
    <location>
        <position position="67"/>
    </location>
    <ligand>
        <name>Mg(2+)</name>
        <dbReference type="ChEBI" id="CHEBI:18420"/>
        <label>1</label>
        <note>catalytic</note>
    </ligand>
</feature>
<evidence type="ECO:0000256" key="6">
    <source>
        <dbReference type="ARBA" id="ARBA00022694"/>
    </source>
</evidence>
<comment type="caution">
    <text evidence="19">The sequence shown here is derived from an EMBL/GenBank/DDBJ whole genome shotgun (WGS) entry which is preliminary data.</text>
</comment>
<evidence type="ECO:0000256" key="11">
    <source>
        <dbReference type="ARBA" id="ARBA00023134"/>
    </source>
</evidence>
<feature type="domain" description="tRNAHis guanylyltransferase catalytic" evidence="17">
    <location>
        <begin position="20"/>
        <end position="126"/>
    </location>
</feature>
<feature type="domain" description="Thg1 C-terminal" evidence="18">
    <location>
        <begin position="130"/>
        <end position="235"/>
    </location>
</feature>
<comment type="similarity">
    <text evidence="2 14">Belongs to the tRNA(His) guanylyltransferase family.</text>
</comment>
<name>A0A8H3M7G1_9GLOM</name>